<comment type="cofactor">
    <cofactor evidence="1">
        <name>Ca(2+)</name>
        <dbReference type="ChEBI" id="CHEBI:29108"/>
    </cofactor>
</comment>
<evidence type="ECO:0000256" key="3">
    <source>
        <dbReference type="ARBA" id="ARBA00001936"/>
    </source>
</evidence>
<keyword evidence="6" id="KW-0663">Pyridoxal phosphate</keyword>
<evidence type="ECO:0000313" key="8">
    <source>
        <dbReference type="EMBL" id="MCZ4280193.1"/>
    </source>
</evidence>
<dbReference type="Gene3D" id="3.40.50.1100">
    <property type="match status" value="2"/>
</dbReference>
<dbReference type="CDD" id="cd01562">
    <property type="entry name" value="Thr-dehyd"/>
    <property type="match status" value="1"/>
</dbReference>
<keyword evidence="9" id="KW-1185">Reference proteome</keyword>
<proteinExistence type="predicted"/>
<evidence type="ECO:0000256" key="5">
    <source>
        <dbReference type="ARBA" id="ARBA00022842"/>
    </source>
</evidence>
<dbReference type="SUPFAM" id="SSF53686">
    <property type="entry name" value="Tryptophan synthase beta subunit-like PLP-dependent enzymes"/>
    <property type="match status" value="1"/>
</dbReference>
<protein>
    <submittedName>
        <fullName evidence="8">Threonine/serine dehydratase</fullName>
    </submittedName>
</protein>
<dbReference type="InterPro" id="IPR001926">
    <property type="entry name" value="TrpB-like_PALP"/>
</dbReference>
<feature type="domain" description="Tryptophan synthase beta chain-like PALP" evidence="7">
    <location>
        <begin position="25"/>
        <end position="313"/>
    </location>
</feature>
<keyword evidence="5" id="KW-0460">Magnesium</keyword>
<dbReference type="InterPro" id="IPR036052">
    <property type="entry name" value="TrpB-like_PALP_sf"/>
</dbReference>
<dbReference type="InterPro" id="IPR000634">
    <property type="entry name" value="Ser/Thr_deHydtase_PyrdxlP-BS"/>
</dbReference>
<dbReference type="PANTHER" id="PTHR43050:SF1">
    <property type="entry name" value="SERINE RACEMASE"/>
    <property type="match status" value="1"/>
</dbReference>
<comment type="cofactor">
    <cofactor evidence="2">
        <name>pyridoxal 5'-phosphate</name>
        <dbReference type="ChEBI" id="CHEBI:597326"/>
    </cofactor>
</comment>
<comment type="caution">
    <text evidence="8">The sequence shown here is derived from an EMBL/GenBank/DDBJ whole genome shotgun (WGS) entry which is preliminary data.</text>
</comment>
<evidence type="ECO:0000256" key="6">
    <source>
        <dbReference type="ARBA" id="ARBA00022898"/>
    </source>
</evidence>
<evidence type="ECO:0000256" key="2">
    <source>
        <dbReference type="ARBA" id="ARBA00001933"/>
    </source>
</evidence>
<evidence type="ECO:0000313" key="9">
    <source>
        <dbReference type="Proteomes" id="UP001069802"/>
    </source>
</evidence>
<accession>A0ABT4LGF6</accession>
<name>A0ABT4LGF6_9PROT</name>
<dbReference type="EMBL" id="JAPWGY010000002">
    <property type="protein sequence ID" value="MCZ4280193.1"/>
    <property type="molecule type" value="Genomic_DNA"/>
</dbReference>
<reference evidence="8" key="1">
    <citation type="submission" date="2022-12" db="EMBL/GenBank/DDBJ databases">
        <title>Bacterial isolates from different developmental stages of Nematostella vectensis.</title>
        <authorList>
            <person name="Fraune S."/>
        </authorList>
    </citation>
    <scope>NUCLEOTIDE SEQUENCE</scope>
    <source>
        <strain evidence="8">G21630-S1</strain>
    </source>
</reference>
<gene>
    <name evidence="8" type="ORF">O4H49_05365</name>
</gene>
<dbReference type="PROSITE" id="PS00165">
    <property type="entry name" value="DEHYDRATASE_SER_THR"/>
    <property type="match status" value="1"/>
</dbReference>
<sequence length="327" mass="35267">MHQNMLPGFSDVLEASERLKGKAVRTPLLENAELNRITGGRILIKPEVLQHTGSFKFRGAYNFISQLDETAQKSGLVAYSSGNHAQGVAYSAQLFGIKSTIIMPKDAPQIKIENTREFGAEVILYDRFRDSREEIGNKVLQETGAIFVPPYDHRNIIAGQGTCGLEIAEQAAELDLELDSAIVCCGGGGFVSGVALALNELSPFTKIYSAEPENFDDMAKSLTAARRVENSPEARSICDAILTPTPGKLTFQLSLGLLDRGLSVSEMEVRAAMTFAFRTLKLVVEPGGAVALACVLSNKIDTRGKAIALTLSGGNVDTETFKKLLLV</sequence>
<dbReference type="Proteomes" id="UP001069802">
    <property type="component" value="Unassembled WGS sequence"/>
</dbReference>
<evidence type="ECO:0000256" key="4">
    <source>
        <dbReference type="ARBA" id="ARBA00001946"/>
    </source>
</evidence>
<evidence type="ECO:0000256" key="1">
    <source>
        <dbReference type="ARBA" id="ARBA00001913"/>
    </source>
</evidence>
<dbReference type="RefSeq" id="WP_269422404.1">
    <property type="nucleotide sequence ID" value="NZ_JAPWGY010000002.1"/>
</dbReference>
<comment type="cofactor">
    <cofactor evidence="4">
        <name>Mg(2+)</name>
        <dbReference type="ChEBI" id="CHEBI:18420"/>
    </cofactor>
</comment>
<comment type="cofactor">
    <cofactor evidence="3">
        <name>Mn(2+)</name>
        <dbReference type="ChEBI" id="CHEBI:29035"/>
    </cofactor>
</comment>
<organism evidence="8 9">
    <name type="scientific">Kiloniella laminariae</name>
    <dbReference type="NCBI Taxonomy" id="454162"/>
    <lineage>
        <taxon>Bacteria</taxon>
        <taxon>Pseudomonadati</taxon>
        <taxon>Pseudomonadota</taxon>
        <taxon>Alphaproteobacteria</taxon>
        <taxon>Rhodospirillales</taxon>
        <taxon>Kiloniellaceae</taxon>
        <taxon>Kiloniella</taxon>
    </lineage>
</organism>
<dbReference type="PANTHER" id="PTHR43050">
    <property type="entry name" value="SERINE / THREONINE RACEMASE FAMILY MEMBER"/>
    <property type="match status" value="1"/>
</dbReference>
<dbReference type="Pfam" id="PF00291">
    <property type="entry name" value="PALP"/>
    <property type="match status" value="1"/>
</dbReference>
<evidence type="ECO:0000259" key="7">
    <source>
        <dbReference type="Pfam" id="PF00291"/>
    </source>
</evidence>